<dbReference type="Gene3D" id="3.30.160.60">
    <property type="entry name" value="Classic Zinc Finger"/>
    <property type="match status" value="2"/>
</dbReference>
<dbReference type="GO" id="GO:0008270">
    <property type="term" value="F:zinc ion binding"/>
    <property type="evidence" value="ECO:0007669"/>
    <property type="project" value="UniProtKB-KW"/>
</dbReference>
<evidence type="ECO:0000256" key="3">
    <source>
        <dbReference type="ARBA" id="ARBA00022771"/>
    </source>
</evidence>
<keyword evidence="10" id="KW-1185">Reference proteome</keyword>
<keyword evidence="3 6" id="KW-0863">Zinc-finger</keyword>
<dbReference type="PROSITE" id="PS52027">
    <property type="entry name" value="ZF_C2HC_C3H"/>
    <property type="match status" value="2"/>
</dbReference>
<feature type="domain" description="C2HC/C3H-type" evidence="8">
    <location>
        <begin position="38"/>
        <end position="67"/>
    </location>
</feature>
<dbReference type="PANTHER" id="PTHR14649:SF1">
    <property type="entry name" value="ZINC FINGER C2HC DOMAIN-CONTAINING PROTEIN 1C"/>
    <property type="match status" value="1"/>
</dbReference>
<keyword evidence="4" id="KW-0862">Zinc</keyword>
<evidence type="ECO:0000256" key="6">
    <source>
        <dbReference type="PROSITE-ProRule" id="PRU01371"/>
    </source>
</evidence>
<accession>A0A1J1HN76</accession>
<dbReference type="OrthoDB" id="10255185at2759"/>
<evidence type="ECO:0000256" key="4">
    <source>
        <dbReference type="ARBA" id="ARBA00022833"/>
    </source>
</evidence>
<feature type="compositionally biased region" description="Low complexity" evidence="7">
    <location>
        <begin position="184"/>
        <end position="207"/>
    </location>
</feature>
<gene>
    <name evidence="9" type="ORF">CLUMA_CG002680</name>
</gene>
<dbReference type="InterPro" id="IPR026104">
    <property type="entry name" value="ZNF_C2HC_dom_1C"/>
</dbReference>
<proteinExistence type="inferred from homology"/>
<dbReference type="Proteomes" id="UP000183832">
    <property type="component" value="Unassembled WGS sequence"/>
</dbReference>
<evidence type="ECO:0000256" key="1">
    <source>
        <dbReference type="ARBA" id="ARBA00010843"/>
    </source>
</evidence>
<keyword evidence="5" id="KW-0175">Coiled coil</keyword>
<reference evidence="9 10" key="1">
    <citation type="submission" date="2015-04" db="EMBL/GenBank/DDBJ databases">
        <authorList>
            <person name="Syromyatnikov M.Y."/>
            <person name="Popov V.N."/>
        </authorList>
    </citation>
    <scope>NUCLEOTIDE SEQUENCE [LARGE SCALE GENOMIC DNA]</scope>
</reference>
<sequence length="207" mass="23431">MRNKLNISKPESNSSKPLLQLKSKLNLENSDDSSIPEGLVRCEICNRNFLEDRIAKHQLICEKTKVKKRRTYDAAKKRVQGTEAENYVMKPMSKACTPKPVPLPKPSNWRAKHADFIKTIRIAKQIQSYVDKGGKLSDLPPPPPSENPDYIQCPHCSRRFNEAAANRHIPICKNMQHNKPKPKPSITSKSSKSGNAKSSSKSFSKRR</sequence>
<dbReference type="PANTHER" id="PTHR14649">
    <property type="entry name" value="ZINC FINGER C2HC DOMAIN-CONTAINING PROTEIN 1C"/>
    <property type="match status" value="1"/>
</dbReference>
<feature type="domain" description="C2HC/C3H-type" evidence="8">
    <location>
        <begin position="149"/>
        <end position="178"/>
    </location>
</feature>
<evidence type="ECO:0000313" key="10">
    <source>
        <dbReference type="Proteomes" id="UP000183832"/>
    </source>
</evidence>
<dbReference type="AlphaFoldDB" id="A0A1J1HN76"/>
<evidence type="ECO:0000313" key="9">
    <source>
        <dbReference type="EMBL" id="CRK88970.1"/>
    </source>
</evidence>
<feature type="region of interest" description="Disordered" evidence="7">
    <location>
        <begin position="170"/>
        <end position="207"/>
    </location>
</feature>
<protein>
    <submittedName>
        <fullName evidence="9">CLUMA_CG002680, isoform A</fullName>
    </submittedName>
</protein>
<dbReference type="EMBL" id="CVRI01000010">
    <property type="protein sequence ID" value="CRK88970.1"/>
    <property type="molecule type" value="Genomic_DNA"/>
</dbReference>
<comment type="similarity">
    <text evidence="1">Belongs to the ZC2HC1 family.</text>
</comment>
<dbReference type="InterPro" id="IPR049899">
    <property type="entry name" value="Znf_C2HC_C3H"/>
</dbReference>
<evidence type="ECO:0000259" key="8">
    <source>
        <dbReference type="PROSITE" id="PS52027"/>
    </source>
</evidence>
<keyword evidence="2" id="KW-0479">Metal-binding</keyword>
<evidence type="ECO:0000256" key="5">
    <source>
        <dbReference type="ARBA" id="ARBA00023054"/>
    </source>
</evidence>
<dbReference type="Pfam" id="PF13913">
    <property type="entry name" value="zf-C2HC_2"/>
    <property type="match status" value="2"/>
</dbReference>
<evidence type="ECO:0000256" key="7">
    <source>
        <dbReference type="SAM" id="MobiDB-lite"/>
    </source>
</evidence>
<evidence type="ECO:0000256" key="2">
    <source>
        <dbReference type="ARBA" id="ARBA00022723"/>
    </source>
</evidence>
<organism evidence="9 10">
    <name type="scientific">Clunio marinus</name>
    <dbReference type="NCBI Taxonomy" id="568069"/>
    <lineage>
        <taxon>Eukaryota</taxon>
        <taxon>Metazoa</taxon>
        <taxon>Ecdysozoa</taxon>
        <taxon>Arthropoda</taxon>
        <taxon>Hexapoda</taxon>
        <taxon>Insecta</taxon>
        <taxon>Pterygota</taxon>
        <taxon>Neoptera</taxon>
        <taxon>Endopterygota</taxon>
        <taxon>Diptera</taxon>
        <taxon>Nematocera</taxon>
        <taxon>Chironomoidea</taxon>
        <taxon>Chironomidae</taxon>
        <taxon>Clunio</taxon>
    </lineage>
</organism>
<feature type="region of interest" description="Disordered" evidence="7">
    <location>
        <begin position="1"/>
        <end position="20"/>
    </location>
</feature>
<name>A0A1J1HN76_9DIPT</name>
<feature type="compositionally biased region" description="Polar residues" evidence="7">
    <location>
        <begin position="1"/>
        <end position="11"/>
    </location>
</feature>